<evidence type="ECO:0000259" key="5">
    <source>
        <dbReference type="PROSITE" id="PS50110"/>
    </source>
</evidence>
<evidence type="ECO:0000313" key="6">
    <source>
        <dbReference type="EMBL" id="SMH29442.1"/>
    </source>
</evidence>
<dbReference type="SUPFAM" id="SSF46894">
    <property type="entry name" value="C-terminal effector domain of the bipartite response regulators"/>
    <property type="match status" value="1"/>
</dbReference>
<keyword evidence="2 6" id="KW-0238">DNA-binding</keyword>
<protein>
    <submittedName>
        <fullName evidence="6">DNA-binding response regulator, NarL/FixJ family, contains REC and HTH domains</fullName>
    </submittedName>
</protein>
<proteinExistence type="predicted"/>
<dbReference type="AlphaFoldDB" id="A0A1X7MX08"/>
<name>A0A1X7MX08_9MICO</name>
<feature type="modified residue" description="4-aspartylphosphate" evidence="3">
    <location>
        <position position="53"/>
    </location>
</feature>
<dbReference type="Gene3D" id="3.40.50.2300">
    <property type="match status" value="1"/>
</dbReference>
<dbReference type="SMART" id="SM00448">
    <property type="entry name" value="REC"/>
    <property type="match status" value="1"/>
</dbReference>
<keyword evidence="1 3" id="KW-0597">Phosphoprotein</keyword>
<dbReference type="PROSITE" id="PS50110">
    <property type="entry name" value="RESPONSE_REGULATORY"/>
    <property type="match status" value="1"/>
</dbReference>
<dbReference type="GO" id="GO:0000160">
    <property type="term" value="P:phosphorelay signal transduction system"/>
    <property type="evidence" value="ECO:0007669"/>
    <property type="project" value="InterPro"/>
</dbReference>
<dbReference type="CDD" id="cd17535">
    <property type="entry name" value="REC_NarL-like"/>
    <property type="match status" value="1"/>
</dbReference>
<dbReference type="PRINTS" id="PR00038">
    <property type="entry name" value="HTHLUXR"/>
</dbReference>
<dbReference type="EMBL" id="FXBM01000001">
    <property type="protein sequence ID" value="SMH29442.1"/>
    <property type="molecule type" value="Genomic_DNA"/>
</dbReference>
<dbReference type="InterPro" id="IPR036388">
    <property type="entry name" value="WH-like_DNA-bd_sf"/>
</dbReference>
<dbReference type="CDD" id="cd06170">
    <property type="entry name" value="LuxR_C_like"/>
    <property type="match status" value="1"/>
</dbReference>
<evidence type="ECO:0000259" key="4">
    <source>
        <dbReference type="PROSITE" id="PS50043"/>
    </source>
</evidence>
<dbReference type="InterPro" id="IPR011006">
    <property type="entry name" value="CheY-like_superfamily"/>
</dbReference>
<dbReference type="PROSITE" id="PS50043">
    <property type="entry name" value="HTH_LUXR_2"/>
    <property type="match status" value="1"/>
</dbReference>
<sequence>MRVLLVDDDPLVLVALRGLLRTDPSLEVVATVDDGARVLAAVRRFHPDIVLLDARMRGVSGPEVIAPLRRAAPRVGIIVMSSFIGPESESAVVTAGADAFLPKVAPPERFSSEIRRVAGLEAAPRGVALSAREREVARALAEGLTNAAIARALGLTDSTTRTYVSRLLEKTGATSRVELANLVNAGRLDVSELTRERGTPTA</sequence>
<reference evidence="7" key="1">
    <citation type="submission" date="2017-04" db="EMBL/GenBank/DDBJ databases">
        <authorList>
            <person name="Varghese N."/>
            <person name="Submissions S."/>
        </authorList>
    </citation>
    <scope>NUCLEOTIDE SEQUENCE [LARGE SCALE GENOMIC DNA]</scope>
    <source>
        <strain evidence="7">VKM Ac-2121</strain>
    </source>
</reference>
<dbReference type="GO" id="GO:0006355">
    <property type="term" value="P:regulation of DNA-templated transcription"/>
    <property type="evidence" value="ECO:0007669"/>
    <property type="project" value="InterPro"/>
</dbReference>
<dbReference type="InterPro" id="IPR001789">
    <property type="entry name" value="Sig_transdc_resp-reg_receiver"/>
</dbReference>
<evidence type="ECO:0000256" key="3">
    <source>
        <dbReference type="PROSITE-ProRule" id="PRU00169"/>
    </source>
</evidence>
<dbReference type="InterPro" id="IPR039420">
    <property type="entry name" value="WalR-like"/>
</dbReference>
<keyword evidence="7" id="KW-1185">Reference proteome</keyword>
<dbReference type="PANTHER" id="PTHR43214">
    <property type="entry name" value="TWO-COMPONENT RESPONSE REGULATOR"/>
    <property type="match status" value="1"/>
</dbReference>
<evidence type="ECO:0000256" key="1">
    <source>
        <dbReference type="ARBA" id="ARBA00022553"/>
    </source>
</evidence>
<dbReference type="Gene3D" id="1.10.10.10">
    <property type="entry name" value="Winged helix-like DNA-binding domain superfamily/Winged helix DNA-binding domain"/>
    <property type="match status" value="1"/>
</dbReference>
<evidence type="ECO:0000256" key="2">
    <source>
        <dbReference type="ARBA" id="ARBA00023125"/>
    </source>
</evidence>
<accession>A0A1X7MX08</accession>
<evidence type="ECO:0000313" key="7">
    <source>
        <dbReference type="Proteomes" id="UP000193711"/>
    </source>
</evidence>
<dbReference type="SUPFAM" id="SSF52172">
    <property type="entry name" value="CheY-like"/>
    <property type="match status" value="1"/>
</dbReference>
<organism evidence="6 7">
    <name type="scientific">Rathayibacter oskolensis</name>
    <dbReference type="NCBI Taxonomy" id="1891671"/>
    <lineage>
        <taxon>Bacteria</taxon>
        <taxon>Bacillati</taxon>
        <taxon>Actinomycetota</taxon>
        <taxon>Actinomycetes</taxon>
        <taxon>Micrococcales</taxon>
        <taxon>Microbacteriaceae</taxon>
        <taxon>Rathayibacter</taxon>
    </lineage>
</organism>
<dbReference type="GO" id="GO:0003677">
    <property type="term" value="F:DNA binding"/>
    <property type="evidence" value="ECO:0007669"/>
    <property type="project" value="UniProtKB-KW"/>
</dbReference>
<dbReference type="SMART" id="SM00421">
    <property type="entry name" value="HTH_LUXR"/>
    <property type="match status" value="1"/>
</dbReference>
<dbReference type="InterPro" id="IPR000792">
    <property type="entry name" value="Tscrpt_reg_LuxR_C"/>
</dbReference>
<dbReference type="Pfam" id="PF00072">
    <property type="entry name" value="Response_reg"/>
    <property type="match status" value="1"/>
</dbReference>
<feature type="domain" description="HTH luxR-type" evidence="4">
    <location>
        <begin position="122"/>
        <end position="187"/>
    </location>
</feature>
<dbReference type="Pfam" id="PF00196">
    <property type="entry name" value="GerE"/>
    <property type="match status" value="1"/>
</dbReference>
<dbReference type="Proteomes" id="UP000193711">
    <property type="component" value="Unassembled WGS sequence"/>
</dbReference>
<dbReference type="InterPro" id="IPR016032">
    <property type="entry name" value="Sig_transdc_resp-reg_C-effctor"/>
</dbReference>
<dbReference type="STRING" id="1891671.SAMN06295885_0308"/>
<dbReference type="InterPro" id="IPR058245">
    <property type="entry name" value="NreC/VraR/RcsB-like_REC"/>
</dbReference>
<gene>
    <name evidence="6" type="ORF">SAMN06295885_0308</name>
</gene>
<feature type="domain" description="Response regulatory" evidence="5">
    <location>
        <begin position="2"/>
        <end position="118"/>
    </location>
</feature>